<name>A0A845HJL8_9BURK</name>
<feature type="transmembrane region" description="Helical" evidence="1">
    <location>
        <begin position="17"/>
        <end position="36"/>
    </location>
</feature>
<keyword evidence="1" id="KW-1133">Transmembrane helix</keyword>
<dbReference type="RefSeq" id="WP_161090279.1">
    <property type="nucleotide sequence ID" value="NZ_WWCV01000020.1"/>
</dbReference>
<keyword evidence="4" id="KW-1185">Reference proteome</keyword>
<dbReference type="GO" id="GO:0016747">
    <property type="term" value="F:acyltransferase activity, transferring groups other than amino-acyl groups"/>
    <property type="evidence" value="ECO:0007669"/>
    <property type="project" value="InterPro"/>
</dbReference>
<feature type="transmembrane region" description="Helical" evidence="1">
    <location>
        <begin position="191"/>
        <end position="212"/>
    </location>
</feature>
<organism evidence="3 4">
    <name type="scientific">Duganella vulcania</name>
    <dbReference type="NCBI Taxonomy" id="2692166"/>
    <lineage>
        <taxon>Bacteria</taxon>
        <taxon>Pseudomonadati</taxon>
        <taxon>Pseudomonadota</taxon>
        <taxon>Betaproteobacteria</taxon>
        <taxon>Burkholderiales</taxon>
        <taxon>Oxalobacteraceae</taxon>
        <taxon>Telluria group</taxon>
        <taxon>Duganella</taxon>
    </lineage>
</organism>
<feature type="transmembrane region" description="Helical" evidence="1">
    <location>
        <begin position="168"/>
        <end position="185"/>
    </location>
</feature>
<keyword evidence="1" id="KW-0472">Membrane</keyword>
<feature type="domain" description="Acyltransferase 3" evidence="2">
    <location>
        <begin position="14"/>
        <end position="325"/>
    </location>
</feature>
<dbReference type="PANTHER" id="PTHR23028">
    <property type="entry name" value="ACETYLTRANSFERASE"/>
    <property type="match status" value="1"/>
</dbReference>
<dbReference type="GO" id="GO:0000271">
    <property type="term" value="P:polysaccharide biosynthetic process"/>
    <property type="evidence" value="ECO:0007669"/>
    <property type="project" value="TreeGrafter"/>
</dbReference>
<sequence>MNTNTQQHAARDENLQILRFVAAALVLITHITFYIGERVQHGFPLWNGGEAGVPIFFVISGFVMQLSGSRLSRDAAGARQFLRRRVARVFPMYWLMTTLKLAVAIAVPATVLHNRPDLLSTLASYVLFPMLNAEGEVRPLHGVGWTLLHEMFFYYVFALALWLRQLPLLFCSIVIGGLWLIGLGVDEQSAFWRVCFSSLNLLFLCGMALGTLYQRNWQLPLPAALAALAAALWMLSSADFRALQHALLASFNIGAVLLVGAVLSLHTAAAPRLRAGLAALGDSSYSLYMIHPILAPALCVVMAKLHLRSPYLVLALVAVLCVVIAHVVYRLVEQRLNRGAARLLSWERWPAFVRR</sequence>
<feature type="transmembrane region" description="Helical" evidence="1">
    <location>
        <begin position="242"/>
        <end position="265"/>
    </location>
</feature>
<dbReference type="InterPro" id="IPR002656">
    <property type="entry name" value="Acyl_transf_3_dom"/>
</dbReference>
<feature type="transmembrane region" description="Helical" evidence="1">
    <location>
        <begin position="92"/>
        <end position="112"/>
    </location>
</feature>
<dbReference type="PANTHER" id="PTHR23028:SF131">
    <property type="entry name" value="BLR2367 PROTEIN"/>
    <property type="match status" value="1"/>
</dbReference>
<evidence type="ECO:0000313" key="4">
    <source>
        <dbReference type="Proteomes" id="UP000484875"/>
    </source>
</evidence>
<dbReference type="Proteomes" id="UP000484875">
    <property type="component" value="Unassembled WGS sequence"/>
</dbReference>
<feature type="transmembrane region" description="Helical" evidence="1">
    <location>
        <begin position="51"/>
        <end position="71"/>
    </location>
</feature>
<accession>A0A845HJL8</accession>
<dbReference type="GO" id="GO:0016020">
    <property type="term" value="C:membrane"/>
    <property type="evidence" value="ECO:0007669"/>
    <property type="project" value="TreeGrafter"/>
</dbReference>
<keyword evidence="1" id="KW-0812">Transmembrane</keyword>
<dbReference type="InterPro" id="IPR050879">
    <property type="entry name" value="Acyltransferase_3"/>
</dbReference>
<evidence type="ECO:0000313" key="3">
    <source>
        <dbReference type="EMBL" id="MYN17669.1"/>
    </source>
</evidence>
<protein>
    <submittedName>
        <fullName evidence="3">Acyltransferase family protein</fullName>
    </submittedName>
</protein>
<keyword evidence="3" id="KW-0808">Transferase</keyword>
<keyword evidence="3" id="KW-0012">Acyltransferase</keyword>
<dbReference type="AlphaFoldDB" id="A0A845HJL8"/>
<feature type="transmembrane region" description="Helical" evidence="1">
    <location>
        <begin position="311"/>
        <end position="332"/>
    </location>
</feature>
<dbReference type="EMBL" id="WWCV01000020">
    <property type="protein sequence ID" value="MYN17669.1"/>
    <property type="molecule type" value="Genomic_DNA"/>
</dbReference>
<reference evidence="3 4" key="1">
    <citation type="submission" date="2019-12" db="EMBL/GenBank/DDBJ databases">
        <title>Novel species isolated from a subtropical stream in China.</title>
        <authorList>
            <person name="Lu H."/>
        </authorList>
    </citation>
    <scope>NUCLEOTIDE SEQUENCE [LARGE SCALE GENOMIC DNA]</scope>
    <source>
        <strain evidence="3 4">FT107W</strain>
    </source>
</reference>
<feature type="transmembrane region" description="Helical" evidence="1">
    <location>
        <begin position="219"/>
        <end position="236"/>
    </location>
</feature>
<proteinExistence type="predicted"/>
<gene>
    <name evidence="3" type="ORF">GTP81_12975</name>
</gene>
<evidence type="ECO:0000259" key="2">
    <source>
        <dbReference type="Pfam" id="PF01757"/>
    </source>
</evidence>
<dbReference type="Pfam" id="PF01757">
    <property type="entry name" value="Acyl_transf_3"/>
    <property type="match status" value="1"/>
</dbReference>
<comment type="caution">
    <text evidence="3">The sequence shown here is derived from an EMBL/GenBank/DDBJ whole genome shotgun (WGS) entry which is preliminary data.</text>
</comment>
<evidence type="ECO:0000256" key="1">
    <source>
        <dbReference type="SAM" id="Phobius"/>
    </source>
</evidence>